<feature type="compositionally biased region" description="Gly residues" evidence="2">
    <location>
        <begin position="163"/>
        <end position="173"/>
    </location>
</feature>
<feature type="compositionally biased region" description="Basic residues" evidence="2">
    <location>
        <begin position="99"/>
        <end position="121"/>
    </location>
</feature>
<organism evidence="5 6">
    <name type="scientific">Azospirillum argentinense</name>
    <dbReference type="NCBI Taxonomy" id="2970906"/>
    <lineage>
        <taxon>Bacteria</taxon>
        <taxon>Pseudomonadati</taxon>
        <taxon>Pseudomonadota</taxon>
        <taxon>Alphaproteobacteria</taxon>
        <taxon>Rhodospirillales</taxon>
        <taxon>Azospirillaceae</taxon>
        <taxon>Azospirillum</taxon>
    </lineage>
</organism>
<sequence>MAIWWWSAASRSCGRTRRSPSSRGAAHDPHRATNHAAPNPAAPNHVAAAREAASRRAAGPGPRLGGLSAAGRPSRRRGAGDPPGADRHRGAGDLPDGRFRHRNHRGAGRRRPWLPHRRKAGRAQSRCGQSGQGRRRAGAAGRPGPAQRAADRRGEPRLSQGRSGAGAQRGGPQAGAAGQRQRPAAQYDAALLAMRTADAKVVATQAALQSARDRVGYTELRADRDGVVTTIGAEPGQVVEAGQMVVRVAQPEEREAVFNVAETGIRAAPKDPVIDVSLAGAPDIVAVGRVREISPQADPVTRTHTVRIALDNPPDALRLGATVVGRLKQPPAPVVELPGTALFEEAGRSFVWLVDPKAQTVRRQPVVIRARDGDGPVIVTEGLTRGDVVVTAGVHSLSEGQRVRFNQKIETAAAP</sequence>
<comment type="caution">
    <text evidence="5">The sequence shown here is derived from an EMBL/GenBank/DDBJ whole genome shotgun (WGS) entry which is preliminary data.</text>
</comment>
<reference evidence="5 6" key="1">
    <citation type="submission" date="2018-01" db="EMBL/GenBank/DDBJ databases">
        <title>Whole genome sequence of Azospirillum brasilense REC3 isolated from strawberry roots.</title>
        <authorList>
            <person name="Fontana C.A."/>
            <person name="Salazar S.M."/>
            <person name="Bassi D."/>
            <person name="Puglisi E."/>
            <person name="Lovaisa N.C."/>
            <person name="Toffoli L.M."/>
            <person name="Pedraza R."/>
            <person name="Cocconcelli P.S."/>
        </authorList>
    </citation>
    <scope>NUCLEOTIDE SEQUENCE [LARGE SCALE GENOMIC DNA]</scope>
    <source>
        <strain evidence="5 6">REC3</strain>
    </source>
</reference>
<dbReference type="InterPro" id="IPR058792">
    <property type="entry name" value="Beta-barrel_RND_2"/>
</dbReference>
<accession>A0A2K1G796</accession>
<comment type="similarity">
    <text evidence="1">Belongs to the membrane fusion protein (MFP) (TC 8.A.1) family.</text>
</comment>
<gene>
    <name evidence="5" type="ORF">C1S70_00790</name>
</gene>
<evidence type="ECO:0000313" key="5">
    <source>
        <dbReference type="EMBL" id="PNR00685.1"/>
    </source>
</evidence>
<dbReference type="Gene3D" id="1.10.287.470">
    <property type="entry name" value="Helix hairpin bin"/>
    <property type="match status" value="1"/>
</dbReference>
<dbReference type="NCBIfam" id="TIGR01730">
    <property type="entry name" value="RND_mfp"/>
    <property type="match status" value="1"/>
</dbReference>
<evidence type="ECO:0000313" key="6">
    <source>
        <dbReference type="Proteomes" id="UP000236268"/>
    </source>
</evidence>
<feature type="region of interest" description="Disordered" evidence="2">
    <location>
        <begin position="9"/>
        <end position="182"/>
    </location>
</feature>
<feature type="compositionally biased region" description="Low complexity" evidence="2">
    <location>
        <begin position="34"/>
        <end position="72"/>
    </location>
</feature>
<dbReference type="Pfam" id="PF25954">
    <property type="entry name" value="Beta-barrel_RND_2"/>
    <property type="match status" value="1"/>
</dbReference>
<dbReference type="PANTHER" id="PTHR30469">
    <property type="entry name" value="MULTIDRUG RESISTANCE PROTEIN MDTA"/>
    <property type="match status" value="1"/>
</dbReference>
<name>A0A2K1G796_9PROT</name>
<dbReference type="GO" id="GO:0015562">
    <property type="term" value="F:efflux transmembrane transporter activity"/>
    <property type="evidence" value="ECO:0007669"/>
    <property type="project" value="TreeGrafter"/>
</dbReference>
<dbReference type="PANTHER" id="PTHR30469:SF38">
    <property type="entry name" value="HLYD FAMILY SECRETION PROTEIN"/>
    <property type="match status" value="1"/>
</dbReference>
<evidence type="ECO:0000259" key="3">
    <source>
        <dbReference type="Pfam" id="PF25954"/>
    </source>
</evidence>
<dbReference type="InterPro" id="IPR006143">
    <property type="entry name" value="RND_pump_MFP"/>
</dbReference>
<dbReference type="EMBL" id="POWG01000001">
    <property type="protein sequence ID" value="PNR00685.1"/>
    <property type="molecule type" value="Genomic_DNA"/>
</dbReference>
<evidence type="ECO:0000259" key="4">
    <source>
        <dbReference type="Pfam" id="PF25967"/>
    </source>
</evidence>
<dbReference type="Gene3D" id="2.40.420.20">
    <property type="match status" value="1"/>
</dbReference>
<dbReference type="AlphaFoldDB" id="A0A2K1G796"/>
<evidence type="ECO:0000256" key="1">
    <source>
        <dbReference type="ARBA" id="ARBA00009477"/>
    </source>
</evidence>
<dbReference type="Pfam" id="PF25967">
    <property type="entry name" value="RND-MFP_C"/>
    <property type="match status" value="1"/>
</dbReference>
<dbReference type="Proteomes" id="UP000236268">
    <property type="component" value="Unassembled WGS sequence"/>
</dbReference>
<dbReference type="InterPro" id="IPR058627">
    <property type="entry name" value="MdtA-like_C"/>
</dbReference>
<proteinExistence type="inferred from homology"/>
<dbReference type="GO" id="GO:1990281">
    <property type="term" value="C:efflux pump complex"/>
    <property type="evidence" value="ECO:0007669"/>
    <property type="project" value="TreeGrafter"/>
</dbReference>
<feature type="domain" description="CusB-like beta-barrel" evidence="3">
    <location>
        <begin position="259"/>
        <end position="329"/>
    </location>
</feature>
<dbReference type="SUPFAM" id="SSF111369">
    <property type="entry name" value="HlyD-like secretion proteins"/>
    <property type="match status" value="1"/>
</dbReference>
<feature type="compositionally biased region" description="Basic and acidic residues" evidence="2">
    <location>
        <begin position="84"/>
        <end position="98"/>
    </location>
</feature>
<dbReference type="Gene3D" id="2.40.50.100">
    <property type="match status" value="1"/>
</dbReference>
<evidence type="ECO:0000256" key="2">
    <source>
        <dbReference type="SAM" id="MobiDB-lite"/>
    </source>
</evidence>
<protein>
    <submittedName>
        <fullName evidence="5">Uncharacterized protein</fullName>
    </submittedName>
</protein>
<dbReference type="Gene3D" id="2.40.30.170">
    <property type="match status" value="1"/>
</dbReference>
<feature type="compositionally biased region" description="Low complexity" evidence="2">
    <location>
        <begin position="138"/>
        <end position="148"/>
    </location>
</feature>
<feature type="domain" description="Multidrug resistance protein MdtA-like C-terminal permuted SH3" evidence="4">
    <location>
        <begin position="338"/>
        <end position="394"/>
    </location>
</feature>